<dbReference type="Pfam" id="PF11306">
    <property type="entry name" value="DUF3108"/>
    <property type="match status" value="1"/>
</dbReference>
<accession>A0A3B0YDZ9</accession>
<dbReference type="AlphaFoldDB" id="A0A3B0YDZ9"/>
<reference evidence="1" key="1">
    <citation type="submission" date="2018-06" db="EMBL/GenBank/DDBJ databases">
        <authorList>
            <person name="Zhirakovskaya E."/>
        </authorList>
    </citation>
    <scope>NUCLEOTIDE SEQUENCE</scope>
</reference>
<organism evidence="1">
    <name type="scientific">hydrothermal vent metagenome</name>
    <dbReference type="NCBI Taxonomy" id="652676"/>
    <lineage>
        <taxon>unclassified sequences</taxon>
        <taxon>metagenomes</taxon>
        <taxon>ecological metagenomes</taxon>
    </lineage>
</organism>
<proteinExistence type="predicted"/>
<name>A0A3B0YDZ9_9ZZZZ</name>
<dbReference type="EMBL" id="UOFL01000133">
    <property type="protein sequence ID" value="VAW77661.1"/>
    <property type="molecule type" value="Genomic_DNA"/>
</dbReference>
<evidence type="ECO:0008006" key="2">
    <source>
        <dbReference type="Google" id="ProtNLM"/>
    </source>
</evidence>
<dbReference type="InterPro" id="IPR021457">
    <property type="entry name" value="DUF3108"/>
</dbReference>
<protein>
    <recommendedName>
        <fullName evidence="2">DUF3108 domain-containing protein</fullName>
    </recommendedName>
</protein>
<sequence length="239" mass="27494">MHKIFISTLLSLIASTGFATDKAPFPDFTAEYTLYKAGLRAAVSVVTLKRTSPTSWSYKRKASPVGIVSVFRSDKISDHSDWSLVNNAIQVKQYTFSHKRGSKQKKYNRFVYNWKTNTASSQVKDSKKTIKITPVAIDKFTLQLRIMRDMAQNGKPAAQYFVTDKHKLKSWVFTISGKEKIKIGKEMLDTVILKRTRKNKKRTTYLYLSKKYRYLPVKVLHVEKNGSKFYMLLTKLSGL</sequence>
<gene>
    <name evidence="1" type="ORF">MNBD_GAMMA12-991</name>
</gene>
<evidence type="ECO:0000313" key="1">
    <source>
        <dbReference type="EMBL" id="VAW77661.1"/>
    </source>
</evidence>